<feature type="signal peptide" evidence="1">
    <location>
        <begin position="1"/>
        <end position="21"/>
    </location>
</feature>
<sequence length="207" mass="23858">MKKVFFVITALFIAIINTSCGSNNDATSEIQYPITMKFSHVDESFSFFKDGLETEVPDDILADYYANTGIARNKVQIEEENKDDYFKFLNATEVEVAQYGETYHVNYIFEGGFLYLYIEDEDDAIIRKFLYGKGNINTFEYLYSSIVLKKENSRSSSSSAYEDEGDIPYFPTTFSNSINFHNYENITDIQGDTYLLIHNLADVFIKE</sequence>
<evidence type="ECO:0000313" key="3">
    <source>
        <dbReference type="Proteomes" id="UP001589590"/>
    </source>
</evidence>
<evidence type="ECO:0000256" key="1">
    <source>
        <dbReference type="SAM" id="SignalP"/>
    </source>
</evidence>
<dbReference type="Proteomes" id="UP001589590">
    <property type="component" value="Unassembled WGS sequence"/>
</dbReference>
<evidence type="ECO:0000313" key="2">
    <source>
        <dbReference type="EMBL" id="MFB9105051.1"/>
    </source>
</evidence>
<name>A0ABV5GZJ3_9FLAO</name>
<keyword evidence="3" id="KW-1185">Reference proteome</keyword>
<organism evidence="2 3">
    <name type="scientific">Algibacter miyuki</name>
    <dbReference type="NCBI Taxonomy" id="1306933"/>
    <lineage>
        <taxon>Bacteria</taxon>
        <taxon>Pseudomonadati</taxon>
        <taxon>Bacteroidota</taxon>
        <taxon>Flavobacteriia</taxon>
        <taxon>Flavobacteriales</taxon>
        <taxon>Flavobacteriaceae</taxon>
        <taxon>Algibacter</taxon>
    </lineage>
</organism>
<keyword evidence="1" id="KW-0732">Signal</keyword>
<reference evidence="2 3" key="1">
    <citation type="submission" date="2024-09" db="EMBL/GenBank/DDBJ databases">
        <authorList>
            <person name="Sun Q."/>
            <person name="Mori K."/>
        </authorList>
    </citation>
    <scope>NUCLEOTIDE SEQUENCE [LARGE SCALE GENOMIC DNA]</scope>
    <source>
        <strain evidence="2 3">CECT 8300</strain>
    </source>
</reference>
<protein>
    <submittedName>
        <fullName evidence="2">Uncharacterized protein</fullName>
    </submittedName>
</protein>
<feature type="chain" id="PRO_5047262759" evidence="1">
    <location>
        <begin position="22"/>
        <end position="207"/>
    </location>
</feature>
<comment type="caution">
    <text evidence="2">The sequence shown here is derived from an EMBL/GenBank/DDBJ whole genome shotgun (WGS) entry which is preliminary data.</text>
</comment>
<proteinExistence type="predicted"/>
<dbReference type="EMBL" id="JBHMFA010000005">
    <property type="protein sequence ID" value="MFB9105051.1"/>
    <property type="molecule type" value="Genomic_DNA"/>
</dbReference>
<accession>A0ABV5GZJ3</accession>
<dbReference type="RefSeq" id="WP_290272779.1">
    <property type="nucleotide sequence ID" value="NZ_JAUFQP010000013.1"/>
</dbReference>
<gene>
    <name evidence="2" type="ORF">ACFFU1_09085</name>
</gene>